<comment type="caution">
    <text evidence="1">The sequence shown here is derived from an EMBL/GenBank/DDBJ whole genome shotgun (WGS) entry which is preliminary data.</text>
</comment>
<proteinExistence type="predicted"/>
<dbReference type="EMBL" id="VLLE01000003">
    <property type="protein sequence ID" value="TWI83142.1"/>
    <property type="molecule type" value="Genomic_DNA"/>
</dbReference>
<organism evidence="1 2">
    <name type="scientific">Lacibacter cauensis</name>
    <dbReference type="NCBI Taxonomy" id="510947"/>
    <lineage>
        <taxon>Bacteria</taxon>
        <taxon>Pseudomonadati</taxon>
        <taxon>Bacteroidota</taxon>
        <taxon>Chitinophagia</taxon>
        <taxon>Chitinophagales</taxon>
        <taxon>Chitinophagaceae</taxon>
        <taxon>Lacibacter</taxon>
    </lineage>
</organism>
<reference evidence="1 2" key="1">
    <citation type="journal article" date="2015" name="Stand. Genomic Sci.">
        <title>Genomic Encyclopedia of Bacterial and Archaeal Type Strains, Phase III: the genomes of soil and plant-associated and newly described type strains.</title>
        <authorList>
            <person name="Whitman W.B."/>
            <person name="Woyke T."/>
            <person name="Klenk H.P."/>
            <person name="Zhou Y."/>
            <person name="Lilburn T.G."/>
            <person name="Beck B.J."/>
            <person name="De Vos P."/>
            <person name="Vandamme P."/>
            <person name="Eisen J.A."/>
            <person name="Garrity G."/>
            <person name="Hugenholtz P."/>
            <person name="Kyrpides N.C."/>
        </authorList>
    </citation>
    <scope>NUCLEOTIDE SEQUENCE [LARGE SCALE GENOMIC DNA]</scope>
    <source>
        <strain evidence="1 2">CGMCC 1.7271</strain>
    </source>
</reference>
<gene>
    <name evidence="1" type="ORF">IQ13_1248</name>
</gene>
<protein>
    <submittedName>
        <fullName evidence="1">Uncharacterized protein</fullName>
    </submittedName>
</protein>
<keyword evidence="2" id="KW-1185">Reference proteome</keyword>
<evidence type="ECO:0000313" key="2">
    <source>
        <dbReference type="Proteomes" id="UP000316167"/>
    </source>
</evidence>
<evidence type="ECO:0000313" key="1">
    <source>
        <dbReference type="EMBL" id="TWI83142.1"/>
    </source>
</evidence>
<name>A0A562SPH1_9BACT</name>
<dbReference type="OrthoDB" id="962891at2"/>
<dbReference type="AlphaFoldDB" id="A0A562SPH1"/>
<dbReference type="Proteomes" id="UP000316167">
    <property type="component" value="Unassembled WGS sequence"/>
</dbReference>
<accession>A0A562SPH1</accession>
<dbReference type="RefSeq" id="WP_144885223.1">
    <property type="nucleotide sequence ID" value="NZ_VLLE01000003.1"/>
</dbReference>
<sequence>MKPIQLNDAFTFAVEPHNGKLRFVVYEHNSECVCRIEHRKAIELFIQSTTTSIFKGRLQLHKQNHEIAVEVKGEVIGIILLSSFKQMLSLT</sequence>